<sequence>MENELIDYLLGRLPEAERLAFERKLAADPPLEREADELRKTWHAVQDRETEPDAAMDTSFYALLDREKQNQRLEEERGREVAFVPEPRKRMPWFGYAAVLAAVGLSFWLGRLTIRPKVEVRTIAVESPANQPAPVTAPREEVASTPSLPETTAPATGDVRQELASLRRELKVTQELVVLGLLRKESAAERLKGLQYASHLPKLKPELLETLAETLRHDENINVRLATIETLRKFGRNQGVREALLTRLQVASEIPEQLSVIESLVSLREKNAIPRLKSLVDDPSTDPFIRQKAQQSIELLTI</sequence>
<dbReference type="AlphaFoldDB" id="A0A1G9WW42"/>
<dbReference type="EMBL" id="FNGS01000010">
    <property type="protein sequence ID" value="SDM88670.1"/>
    <property type="molecule type" value="Genomic_DNA"/>
</dbReference>
<accession>A0A1G9WW42</accession>
<evidence type="ECO:0000256" key="1">
    <source>
        <dbReference type="SAM" id="MobiDB-lite"/>
    </source>
</evidence>
<name>A0A1G9WW42_9BACT</name>
<keyword evidence="2" id="KW-0812">Transmembrane</keyword>
<dbReference type="Gene3D" id="1.25.10.10">
    <property type="entry name" value="Leucine-rich Repeat Variant"/>
    <property type="match status" value="1"/>
</dbReference>
<protein>
    <submittedName>
        <fullName evidence="3">HEAT repeat-containing protein</fullName>
    </submittedName>
</protein>
<dbReference type="STRING" id="563176.SAMN04488090_4459"/>
<dbReference type="Proteomes" id="UP000198901">
    <property type="component" value="Unassembled WGS sequence"/>
</dbReference>
<feature type="region of interest" description="Disordered" evidence="1">
    <location>
        <begin position="128"/>
        <end position="156"/>
    </location>
</feature>
<evidence type="ECO:0000256" key="2">
    <source>
        <dbReference type="SAM" id="Phobius"/>
    </source>
</evidence>
<dbReference type="InterPro" id="IPR016024">
    <property type="entry name" value="ARM-type_fold"/>
</dbReference>
<reference evidence="3 4" key="1">
    <citation type="submission" date="2016-10" db="EMBL/GenBank/DDBJ databases">
        <authorList>
            <person name="de Groot N.N."/>
        </authorList>
    </citation>
    <scope>NUCLEOTIDE SEQUENCE [LARGE SCALE GENOMIC DNA]</scope>
    <source>
        <strain evidence="3 4">DSM 21668</strain>
    </source>
</reference>
<organism evidence="3 4">
    <name type="scientific">Siphonobacter aquaeclarae</name>
    <dbReference type="NCBI Taxonomy" id="563176"/>
    <lineage>
        <taxon>Bacteria</taxon>
        <taxon>Pseudomonadati</taxon>
        <taxon>Bacteroidota</taxon>
        <taxon>Cytophagia</taxon>
        <taxon>Cytophagales</taxon>
        <taxon>Cytophagaceae</taxon>
        <taxon>Siphonobacter</taxon>
    </lineage>
</organism>
<dbReference type="OrthoDB" id="943949at2"/>
<dbReference type="InterPro" id="IPR011989">
    <property type="entry name" value="ARM-like"/>
</dbReference>
<gene>
    <name evidence="3" type="ORF">SAMN04488090_4459</name>
</gene>
<dbReference type="Pfam" id="PF13646">
    <property type="entry name" value="HEAT_2"/>
    <property type="match status" value="1"/>
</dbReference>
<feature type="transmembrane region" description="Helical" evidence="2">
    <location>
        <begin position="93"/>
        <end position="114"/>
    </location>
</feature>
<dbReference type="SUPFAM" id="SSF48371">
    <property type="entry name" value="ARM repeat"/>
    <property type="match status" value="1"/>
</dbReference>
<evidence type="ECO:0000313" key="4">
    <source>
        <dbReference type="Proteomes" id="UP000198901"/>
    </source>
</evidence>
<keyword evidence="4" id="KW-1185">Reference proteome</keyword>
<keyword evidence="2" id="KW-1133">Transmembrane helix</keyword>
<dbReference type="RefSeq" id="WP_093207987.1">
    <property type="nucleotide sequence ID" value="NZ_FNGS01000010.1"/>
</dbReference>
<proteinExistence type="predicted"/>
<keyword evidence="2" id="KW-0472">Membrane</keyword>
<feature type="compositionally biased region" description="Polar residues" evidence="1">
    <location>
        <begin position="144"/>
        <end position="154"/>
    </location>
</feature>
<evidence type="ECO:0000313" key="3">
    <source>
        <dbReference type="EMBL" id="SDM88670.1"/>
    </source>
</evidence>